<protein>
    <submittedName>
        <fullName evidence="1">Uncharacterized protein</fullName>
    </submittedName>
</protein>
<name>A0ABP7TRU5_9ACTN</name>
<dbReference type="Proteomes" id="UP001500456">
    <property type="component" value="Unassembled WGS sequence"/>
</dbReference>
<comment type="caution">
    <text evidence="1">The sequence shown here is derived from an EMBL/GenBank/DDBJ whole genome shotgun (WGS) entry which is preliminary data.</text>
</comment>
<proteinExistence type="predicted"/>
<gene>
    <name evidence="1" type="ORF">GCM10022232_89940</name>
</gene>
<reference evidence="2" key="1">
    <citation type="journal article" date="2019" name="Int. J. Syst. Evol. Microbiol.">
        <title>The Global Catalogue of Microorganisms (GCM) 10K type strain sequencing project: providing services to taxonomists for standard genome sequencing and annotation.</title>
        <authorList>
            <consortium name="The Broad Institute Genomics Platform"/>
            <consortium name="The Broad Institute Genome Sequencing Center for Infectious Disease"/>
            <person name="Wu L."/>
            <person name="Ma J."/>
        </authorList>
    </citation>
    <scope>NUCLEOTIDE SEQUENCE [LARGE SCALE GENOMIC DNA]</scope>
    <source>
        <strain evidence="2">JCM 16924</strain>
    </source>
</reference>
<evidence type="ECO:0000313" key="1">
    <source>
        <dbReference type="EMBL" id="GAA4030031.1"/>
    </source>
</evidence>
<organism evidence="1 2">
    <name type="scientific">Streptomyces plumbiresistens</name>
    <dbReference type="NCBI Taxonomy" id="511811"/>
    <lineage>
        <taxon>Bacteria</taxon>
        <taxon>Bacillati</taxon>
        <taxon>Actinomycetota</taxon>
        <taxon>Actinomycetes</taxon>
        <taxon>Kitasatosporales</taxon>
        <taxon>Streptomycetaceae</taxon>
        <taxon>Streptomyces</taxon>
    </lineage>
</organism>
<accession>A0ABP7TRU5</accession>
<sequence length="100" mass="11161">MEGFAPSGSGQDHTMSNGSAIFASISRPPRKRNPLFVYSADLRDLFRDLKRGYLARLPKKWVNAVCKCRSVYCNGTDDTSFRNANSSVCFHAVNIVEVWG</sequence>
<dbReference type="EMBL" id="BAAAZX010000048">
    <property type="protein sequence ID" value="GAA4030031.1"/>
    <property type="molecule type" value="Genomic_DNA"/>
</dbReference>
<evidence type="ECO:0000313" key="2">
    <source>
        <dbReference type="Proteomes" id="UP001500456"/>
    </source>
</evidence>
<keyword evidence="2" id="KW-1185">Reference proteome</keyword>